<dbReference type="Pfam" id="PF19963">
    <property type="entry name" value="VMAP-M1"/>
    <property type="match status" value="1"/>
</dbReference>
<gene>
    <name evidence="4" type="ORF">H6G81_23395</name>
</gene>
<organism evidence="4 5">
    <name type="scientific">Scytonema hofmannii FACHB-248</name>
    <dbReference type="NCBI Taxonomy" id="1842502"/>
    <lineage>
        <taxon>Bacteria</taxon>
        <taxon>Bacillati</taxon>
        <taxon>Cyanobacteriota</taxon>
        <taxon>Cyanophyceae</taxon>
        <taxon>Nostocales</taxon>
        <taxon>Scytonemataceae</taxon>
        <taxon>Scytonema</taxon>
    </lineage>
</organism>
<keyword evidence="5" id="KW-1185">Reference proteome</keyword>
<protein>
    <submittedName>
        <fullName evidence="4">Uncharacterized protein</fullName>
    </submittedName>
</protein>
<evidence type="ECO:0000259" key="2">
    <source>
        <dbReference type="Pfam" id="PF19963"/>
    </source>
</evidence>
<dbReference type="InterPro" id="IPR045429">
    <property type="entry name" value="EAD10"/>
</dbReference>
<accession>A0ABR8GWC2</accession>
<reference evidence="4 5" key="1">
    <citation type="journal article" date="2020" name="ISME J.">
        <title>Comparative genomics reveals insights into cyanobacterial evolution and habitat adaptation.</title>
        <authorList>
            <person name="Chen M.Y."/>
            <person name="Teng W.K."/>
            <person name="Zhao L."/>
            <person name="Hu C.X."/>
            <person name="Zhou Y.K."/>
            <person name="Han B.P."/>
            <person name="Song L.R."/>
            <person name="Shu W.S."/>
        </authorList>
    </citation>
    <scope>NUCLEOTIDE SEQUENCE [LARGE SCALE GENOMIC DNA]</scope>
    <source>
        <strain evidence="4 5">FACHB-248</strain>
    </source>
</reference>
<dbReference type="Pfam" id="PF20028">
    <property type="entry name" value="VMAP-C"/>
    <property type="match status" value="1"/>
</dbReference>
<dbReference type="EMBL" id="JACJTA010000062">
    <property type="protein sequence ID" value="MBD2607389.1"/>
    <property type="molecule type" value="Genomic_DNA"/>
</dbReference>
<dbReference type="Pfam" id="PF19954">
    <property type="entry name" value="EAD10"/>
    <property type="match status" value="1"/>
</dbReference>
<feature type="domain" description="Effector-associated" evidence="1">
    <location>
        <begin position="1"/>
        <end position="77"/>
    </location>
</feature>
<dbReference type="Proteomes" id="UP000660380">
    <property type="component" value="Unassembled WGS sequence"/>
</dbReference>
<dbReference type="InterPro" id="IPR045440">
    <property type="entry name" value="VMAP-M1"/>
</dbReference>
<feature type="domain" description="vWA-MoxR associated protein middle region 1" evidence="2">
    <location>
        <begin position="136"/>
        <end position="232"/>
    </location>
</feature>
<dbReference type="RefSeq" id="WP_029630963.1">
    <property type="nucleotide sequence ID" value="NZ_JACJTA010000062.1"/>
</dbReference>
<evidence type="ECO:0000313" key="5">
    <source>
        <dbReference type="Proteomes" id="UP000660380"/>
    </source>
</evidence>
<proteinExistence type="predicted"/>
<evidence type="ECO:0000259" key="1">
    <source>
        <dbReference type="Pfam" id="PF19954"/>
    </source>
</evidence>
<evidence type="ECO:0000259" key="3">
    <source>
        <dbReference type="Pfam" id="PF20028"/>
    </source>
</evidence>
<sequence length="507" mass="58395">MADQNNLNDILERILKGSQTEDDIEQLRRSLSDGGRQIASQLGKYNVNIGEGKEIHIGDRIDNQWDNEAMEALVKAIQEASGIHQNTQGGDAAERDIDKRNIYENCTFIQLLAKDSNLGNLSQEPLKDLDFSDIPQESIRQAYQDALPPDASVWNLEGNNITQILQELNEFRRLFEFFNCLSQDESLPEEIRNKLSNVAKNIVSKKHPEEKTNKSSKDFFSDKEGLLESYLIATIERCDDDNEQFLLNAWLIIDDSVQVNDLSKFTSLLNKDEQQQGTLCRFNDIPKQLNKFLKTSLRHLRGKQYQLIVEVFLPSDLIGTEVDRWKISDPIVEEITLGIKYPIRLRSLERLNLEYLDSYLSDWYKYWDKVKTVLHNEPIQELFAHLEEMETFNWKSLRSSLKEKIGLKVTCAPPKAKTKDLFKAILTATTPIAIWTRCDIPNFDHVAAIDEILTFKPLCHLCESVRLTREKADAQTEEHLGFHLALLWEDPHRLTPNVMLELKAPGQ</sequence>
<dbReference type="InterPro" id="IPR045450">
    <property type="entry name" value="VMAP_C"/>
</dbReference>
<feature type="domain" description="vWA-MoxR associated protein C-terminal" evidence="3">
    <location>
        <begin position="244"/>
        <end position="491"/>
    </location>
</feature>
<comment type="caution">
    <text evidence="4">The sequence shown here is derived from an EMBL/GenBank/DDBJ whole genome shotgun (WGS) entry which is preliminary data.</text>
</comment>
<evidence type="ECO:0000313" key="4">
    <source>
        <dbReference type="EMBL" id="MBD2607389.1"/>
    </source>
</evidence>
<name>A0ABR8GWC2_9CYAN</name>